<dbReference type="PANTHER" id="PTHR12835:SF5">
    <property type="entry name" value="BIOTIN--PROTEIN LIGASE"/>
    <property type="match status" value="1"/>
</dbReference>
<dbReference type="Gene3D" id="2.30.30.100">
    <property type="match status" value="1"/>
</dbReference>
<keyword evidence="4" id="KW-0092">Biotin</keyword>
<dbReference type="Gene3D" id="3.30.930.10">
    <property type="entry name" value="Bira Bifunctional Protein, Domain 2"/>
    <property type="match status" value="1"/>
</dbReference>
<dbReference type="InterPro" id="IPR045864">
    <property type="entry name" value="aa-tRNA-synth_II/BPL/LPL"/>
</dbReference>
<keyword evidence="2" id="KW-0547">Nucleotide-binding</keyword>
<sequence length="264" mass="28284">MLEEVRLQEELKKGSWAGRVICLPAVDSTNAEVKRLARAGESGPLAVTAEEQTAGRGRRGRSWSSPPGENLYFTALLCPKLPAEKVPMLTPAAALAVCRVLRAAGIQARIKWPNDVVIGGKKVCGILTELLWDGSGGCQVAVGIGINVNREEFPAEIRDVATSMKREGGREYVREELLAGVLNGLADCFENVYAAGDLTGLKEEYEELLANRMARVEVLDPAGSWKGTALGIDGSGQLLVRRPDGSTETVFAGEVSVRGIYGYV</sequence>
<dbReference type="InterPro" id="IPR003142">
    <property type="entry name" value="BPL_C"/>
</dbReference>
<dbReference type="CDD" id="cd16442">
    <property type="entry name" value="BPL"/>
    <property type="match status" value="1"/>
</dbReference>
<evidence type="ECO:0000256" key="1">
    <source>
        <dbReference type="ARBA" id="ARBA00022598"/>
    </source>
</evidence>
<keyword evidence="1 7" id="KW-0436">Ligase</keyword>
<comment type="caution">
    <text evidence="7">The sequence shown here is derived from an EMBL/GenBank/DDBJ whole genome shotgun (WGS) entry which is preliminary data.</text>
</comment>
<evidence type="ECO:0000256" key="5">
    <source>
        <dbReference type="ARBA" id="ARBA00024227"/>
    </source>
</evidence>
<dbReference type="InterPro" id="IPR004408">
    <property type="entry name" value="Biotin_CoA_COase_ligase"/>
</dbReference>
<dbReference type="Pfam" id="PF02237">
    <property type="entry name" value="BPL_C"/>
    <property type="match status" value="1"/>
</dbReference>
<evidence type="ECO:0000256" key="2">
    <source>
        <dbReference type="ARBA" id="ARBA00022741"/>
    </source>
</evidence>
<dbReference type="PANTHER" id="PTHR12835">
    <property type="entry name" value="BIOTIN PROTEIN LIGASE"/>
    <property type="match status" value="1"/>
</dbReference>
<accession>A0A9D2SDW3</accession>
<reference evidence="7" key="2">
    <citation type="submission" date="2021-04" db="EMBL/GenBank/DDBJ databases">
        <authorList>
            <person name="Gilroy R."/>
        </authorList>
    </citation>
    <scope>NUCLEOTIDE SEQUENCE</scope>
    <source>
        <strain evidence="7">USAMLcec3-2134</strain>
    </source>
</reference>
<reference evidence="7" key="1">
    <citation type="journal article" date="2021" name="PeerJ">
        <title>Extensive microbial diversity within the chicken gut microbiome revealed by metagenomics and culture.</title>
        <authorList>
            <person name="Gilroy R."/>
            <person name="Ravi A."/>
            <person name="Getino M."/>
            <person name="Pursley I."/>
            <person name="Horton D.L."/>
            <person name="Alikhan N.F."/>
            <person name="Baker D."/>
            <person name="Gharbi K."/>
            <person name="Hall N."/>
            <person name="Watson M."/>
            <person name="Adriaenssens E.M."/>
            <person name="Foster-Nyarko E."/>
            <person name="Jarju S."/>
            <person name="Secka A."/>
            <person name="Antonio M."/>
            <person name="Oren A."/>
            <person name="Chaudhuri R.R."/>
            <person name="La Ragione R."/>
            <person name="Hildebrand F."/>
            <person name="Pallen M.J."/>
        </authorList>
    </citation>
    <scope>NUCLEOTIDE SEQUENCE</scope>
    <source>
        <strain evidence="7">USAMLcec3-2134</strain>
    </source>
</reference>
<dbReference type="NCBIfam" id="TIGR00121">
    <property type="entry name" value="birA_ligase"/>
    <property type="match status" value="1"/>
</dbReference>
<evidence type="ECO:0000259" key="6">
    <source>
        <dbReference type="PROSITE" id="PS51733"/>
    </source>
</evidence>
<dbReference type="InterPro" id="IPR004143">
    <property type="entry name" value="BPL_LPL_catalytic"/>
</dbReference>
<proteinExistence type="predicted"/>
<evidence type="ECO:0000256" key="4">
    <source>
        <dbReference type="ARBA" id="ARBA00023267"/>
    </source>
</evidence>
<keyword evidence="3" id="KW-0067">ATP-binding</keyword>
<organism evidence="7 8">
    <name type="scientific">Candidatus Eisenbergiella merdigallinarum</name>
    <dbReference type="NCBI Taxonomy" id="2838552"/>
    <lineage>
        <taxon>Bacteria</taxon>
        <taxon>Bacillati</taxon>
        <taxon>Bacillota</taxon>
        <taxon>Clostridia</taxon>
        <taxon>Lachnospirales</taxon>
        <taxon>Lachnospiraceae</taxon>
        <taxon>Eisenbergiella</taxon>
    </lineage>
</organism>
<dbReference type="Pfam" id="PF03099">
    <property type="entry name" value="BPL_LplA_LipB"/>
    <property type="match status" value="1"/>
</dbReference>
<dbReference type="InterPro" id="IPR008988">
    <property type="entry name" value="Transcriptional_repressor_C"/>
</dbReference>
<dbReference type="PROSITE" id="PS51733">
    <property type="entry name" value="BPL_LPL_CATALYTIC"/>
    <property type="match status" value="1"/>
</dbReference>
<dbReference type="EMBL" id="DWXE01000030">
    <property type="protein sequence ID" value="HJB91521.1"/>
    <property type="molecule type" value="Genomic_DNA"/>
</dbReference>
<evidence type="ECO:0000256" key="3">
    <source>
        <dbReference type="ARBA" id="ARBA00022840"/>
    </source>
</evidence>
<dbReference type="SUPFAM" id="SSF50037">
    <property type="entry name" value="C-terminal domain of transcriptional repressors"/>
    <property type="match status" value="1"/>
</dbReference>
<dbReference type="Proteomes" id="UP000886883">
    <property type="component" value="Unassembled WGS sequence"/>
</dbReference>
<dbReference type="GO" id="GO:0016740">
    <property type="term" value="F:transferase activity"/>
    <property type="evidence" value="ECO:0007669"/>
    <property type="project" value="UniProtKB-ARBA"/>
</dbReference>
<feature type="domain" description="BPL/LPL catalytic" evidence="6">
    <location>
        <begin position="5"/>
        <end position="193"/>
    </location>
</feature>
<gene>
    <name evidence="7" type="ORF">H9763_08665</name>
</gene>
<dbReference type="GO" id="GO:0005737">
    <property type="term" value="C:cytoplasm"/>
    <property type="evidence" value="ECO:0007669"/>
    <property type="project" value="TreeGrafter"/>
</dbReference>
<protein>
    <recommendedName>
        <fullName evidence="5">biotin--[biotin carboxyl-carrier protein] ligase</fullName>
        <ecNumber evidence="5">6.3.4.15</ecNumber>
    </recommendedName>
</protein>
<dbReference type="GO" id="GO:0005524">
    <property type="term" value="F:ATP binding"/>
    <property type="evidence" value="ECO:0007669"/>
    <property type="project" value="UniProtKB-KW"/>
</dbReference>
<dbReference type="SUPFAM" id="SSF55681">
    <property type="entry name" value="Class II aaRS and biotin synthetases"/>
    <property type="match status" value="1"/>
</dbReference>
<evidence type="ECO:0000313" key="8">
    <source>
        <dbReference type="Proteomes" id="UP000886883"/>
    </source>
</evidence>
<dbReference type="EC" id="6.3.4.15" evidence="5"/>
<dbReference type="GO" id="GO:0009249">
    <property type="term" value="P:protein lipoylation"/>
    <property type="evidence" value="ECO:0007669"/>
    <property type="project" value="UniProtKB-ARBA"/>
</dbReference>
<evidence type="ECO:0000313" key="7">
    <source>
        <dbReference type="EMBL" id="HJB91521.1"/>
    </source>
</evidence>
<dbReference type="GO" id="GO:0004077">
    <property type="term" value="F:biotin--[biotin carboxyl-carrier protein] ligase activity"/>
    <property type="evidence" value="ECO:0007669"/>
    <property type="project" value="UniProtKB-EC"/>
</dbReference>
<name>A0A9D2SDW3_9FIRM</name>
<dbReference type="AlphaFoldDB" id="A0A9D2SDW3"/>